<dbReference type="AlphaFoldDB" id="A0A517YHQ0"/>
<dbReference type="EMBL" id="CP036274">
    <property type="protein sequence ID" value="QDU29739.1"/>
    <property type="molecule type" value="Genomic_DNA"/>
</dbReference>
<proteinExistence type="predicted"/>
<evidence type="ECO:0000256" key="1">
    <source>
        <dbReference type="SAM" id="Phobius"/>
    </source>
</evidence>
<keyword evidence="1" id="KW-0472">Membrane</keyword>
<evidence type="ECO:0000313" key="2">
    <source>
        <dbReference type="EMBL" id="QDU29739.1"/>
    </source>
</evidence>
<evidence type="ECO:0000313" key="3">
    <source>
        <dbReference type="Proteomes" id="UP000315017"/>
    </source>
</evidence>
<accession>A0A517YHQ0</accession>
<reference evidence="2 3" key="1">
    <citation type="submission" date="2019-02" db="EMBL/GenBank/DDBJ databases">
        <title>Deep-cultivation of Planctomycetes and their phenomic and genomic characterization uncovers novel biology.</title>
        <authorList>
            <person name="Wiegand S."/>
            <person name="Jogler M."/>
            <person name="Boedeker C."/>
            <person name="Pinto D."/>
            <person name="Vollmers J."/>
            <person name="Rivas-Marin E."/>
            <person name="Kohn T."/>
            <person name="Peeters S.H."/>
            <person name="Heuer A."/>
            <person name="Rast P."/>
            <person name="Oberbeckmann S."/>
            <person name="Bunk B."/>
            <person name="Jeske O."/>
            <person name="Meyerdierks A."/>
            <person name="Storesund J.E."/>
            <person name="Kallscheuer N."/>
            <person name="Luecker S."/>
            <person name="Lage O.M."/>
            <person name="Pohl T."/>
            <person name="Merkel B.J."/>
            <person name="Hornburger P."/>
            <person name="Mueller R.-W."/>
            <person name="Bruemmer F."/>
            <person name="Labrenz M."/>
            <person name="Spormann A.M."/>
            <person name="Op den Camp H."/>
            <person name="Overmann J."/>
            <person name="Amann R."/>
            <person name="Jetten M.S.M."/>
            <person name="Mascher T."/>
            <person name="Medema M.H."/>
            <person name="Devos D.P."/>
            <person name="Kaster A.-K."/>
            <person name="Ovreas L."/>
            <person name="Rohde M."/>
            <person name="Galperin M.Y."/>
            <person name="Jogler C."/>
        </authorList>
    </citation>
    <scope>NUCLEOTIDE SEQUENCE [LARGE SCALE GENOMIC DNA]</scope>
    <source>
        <strain evidence="2 3">ETA_A8</strain>
    </source>
</reference>
<keyword evidence="1" id="KW-1133">Transmembrane helix</keyword>
<protein>
    <submittedName>
        <fullName evidence="2">Uncharacterized protein</fullName>
    </submittedName>
</protein>
<dbReference type="KEGG" id="aagg:ETAA8_48540"/>
<organism evidence="2 3">
    <name type="scientific">Anatilimnocola aggregata</name>
    <dbReference type="NCBI Taxonomy" id="2528021"/>
    <lineage>
        <taxon>Bacteria</taxon>
        <taxon>Pseudomonadati</taxon>
        <taxon>Planctomycetota</taxon>
        <taxon>Planctomycetia</taxon>
        <taxon>Pirellulales</taxon>
        <taxon>Pirellulaceae</taxon>
        <taxon>Anatilimnocola</taxon>
    </lineage>
</organism>
<name>A0A517YHQ0_9BACT</name>
<sequence>MEQNPYESPRVPEPLTTSTVIKRTISVTLILLLTPLAVGIAFGGSCAATIAFVDSSAFGEDYGMVFVVASSIFLIPPVAVLVGMVWWASRVRVRVKGVDPNKPSSSD</sequence>
<keyword evidence="1" id="KW-0812">Transmembrane</keyword>
<dbReference type="Proteomes" id="UP000315017">
    <property type="component" value="Chromosome"/>
</dbReference>
<keyword evidence="3" id="KW-1185">Reference proteome</keyword>
<gene>
    <name evidence="2" type="ORF">ETAA8_48540</name>
</gene>
<feature type="transmembrane region" description="Helical" evidence="1">
    <location>
        <begin position="29"/>
        <end position="53"/>
    </location>
</feature>
<feature type="transmembrane region" description="Helical" evidence="1">
    <location>
        <begin position="65"/>
        <end position="87"/>
    </location>
</feature>